<evidence type="ECO:0000256" key="2">
    <source>
        <dbReference type="ARBA" id="ARBA00022723"/>
    </source>
</evidence>
<dbReference type="InterPro" id="IPR015813">
    <property type="entry name" value="Pyrv/PenolPyrv_kinase-like_dom"/>
</dbReference>
<evidence type="ECO:0000313" key="5">
    <source>
        <dbReference type="EMBL" id="KAH7350045.1"/>
    </source>
</evidence>
<evidence type="ECO:0000256" key="3">
    <source>
        <dbReference type="ARBA" id="ARBA00023239"/>
    </source>
</evidence>
<evidence type="ECO:0000313" key="6">
    <source>
        <dbReference type="Proteomes" id="UP000813385"/>
    </source>
</evidence>
<dbReference type="PANTHER" id="PTHR30502:SF0">
    <property type="entry name" value="PHOSPHOENOLPYRUVATE CARBOXYLASE FAMILY PROTEIN"/>
    <property type="match status" value="1"/>
</dbReference>
<protein>
    <submittedName>
        <fullName evidence="5">Pyruvate/Phosphoenolpyruvate kinase-like domain-containing protein</fullName>
    </submittedName>
</protein>
<feature type="domain" description="HpcH/HpaI aldolase/citrate lyase" evidence="4">
    <location>
        <begin position="27"/>
        <end position="214"/>
    </location>
</feature>
<accession>A0A8K0WZI7</accession>
<keyword evidence="5" id="KW-0418">Kinase</keyword>
<keyword evidence="6" id="KW-1185">Reference proteome</keyword>
<dbReference type="EMBL" id="JAGPXD010000006">
    <property type="protein sequence ID" value="KAH7350045.1"/>
    <property type="molecule type" value="Genomic_DNA"/>
</dbReference>
<dbReference type="OrthoDB" id="2326446at2759"/>
<proteinExistence type="inferred from homology"/>
<dbReference type="Proteomes" id="UP000813385">
    <property type="component" value="Unassembled WGS sequence"/>
</dbReference>
<keyword evidence="5" id="KW-0670">Pyruvate</keyword>
<comment type="caution">
    <text evidence="5">The sequence shown here is derived from an EMBL/GenBank/DDBJ whole genome shotgun (WGS) entry which is preliminary data.</text>
</comment>
<dbReference type="GO" id="GO:0016832">
    <property type="term" value="F:aldehyde-lyase activity"/>
    <property type="evidence" value="ECO:0007669"/>
    <property type="project" value="TreeGrafter"/>
</dbReference>
<dbReference type="InterPro" id="IPR040442">
    <property type="entry name" value="Pyrv_kinase-like_dom_sf"/>
</dbReference>
<name>A0A8K0WZI7_9PEZI</name>
<evidence type="ECO:0000256" key="1">
    <source>
        <dbReference type="ARBA" id="ARBA00005568"/>
    </source>
</evidence>
<dbReference type="Pfam" id="PF03328">
    <property type="entry name" value="HpcH_HpaI"/>
    <property type="match status" value="1"/>
</dbReference>
<evidence type="ECO:0000259" key="4">
    <source>
        <dbReference type="Pfam" id="PF03328"/>
    </source>
</evidence>
<dbReference type="AlphaFoldDB" id="A0A8K0WZI7"/>
<dbReference type="InterPro" id="IPR005000">
    <property type="entry name" value="Aldolase/citrate-lyase_domain"/>
</dbReference>
<keyword evidence="5" id="KW-0808">Transferase</keyword>
<keyword evidence="2" id="KW-0479">Metal-binding</keyword>
<sequence length="266" mass="27897">MLSCANNLQLKAKAGQVCKALGVRLVTNPQVAQLAKNAGYDSIFIDLEHSTLSIDDAGNISSAALSKGITPFVRVPYQCGNGFVQKVMDAGAMGVIFPHVSNQSEAQAAVNISKYPPQGSRSMTGSLPVFSLEPTDSKVVIEESNASASSVIVMIESREAVEQADQIAAVPGVDVLLIGSNDLAIELGVTGGFRTDVFRSALETVSKACKKNGKIMGLAGIYDQQDIHEWAINTLGVRYLLCQQDSGLILGGGKRCLAAVPSVVTA</sequence>
<comment type="similarity">
    <text evidence="1">Belongs to the HpcH/HpaI aldolase family.</text>
</comment>
<keyword evidence="3" id="KW-0456">Lyase</keyword>
<dbReference type="GO" id="GO:0046872">
    <property type="term" value="F:metal ion binding"/>
    <property type="evidence" value="ECO:0007669"/>
    <property type="project" value="UniProtKB-KW"/>
</dbReference>
<gene>
    <name evidence="5" type="ORF">B0T11DRAFT_312940</name>
</gene>
<reference evidence="5" key="1">
    <citation type="journal article" date="2021" name="Nat. Commun.">
        <title>Genetic determinants of endophytism in the Arabidopsis root mycobiome.</title>
        <authorList>
            <person name="Mesny F."/>
            <person name="Miyauchi S."/>
            <person name="Thiergart T."/>
            <person name="Pickel B."/>
            <person name="Atanasova L."/>
            <person name="Karlsson M."/>
            <person name="Huettel B."/>
            <person name="Barry K.W."/>
            <person name="Haridas S."/>
            <person name="Chen C."/>
            <person name="Bauer D."/>
            <person name="Andreopoulos W."/>
            <person name="Pangilinan J."/>
            <person name="LaButti K."/>
            <person name="Riley R."/>
            <person name="Lipzen A."/>
            <person name="Clum A."/>
            <person name="Drula E."/>
            <person name="Henrissat B."/>
            <person name="Kohler A."/>
            <person name="Grigoriev I.V."/>
            <person name="Martin F.M."/>
            <person name="Hacquard S."/>
        </authorList>
    </citation>
    <scope>NUCLEOTIDE SEQUENCE</scope>
    <source>
        <strain evidence="5">MPI-CAGE-AT-0016</strain>
    </source>
</reference>
<dbReference type="InterPro" id="IPR050251">
    <property type="entry name" value="HpcH-HpaI_aldolase"/>
</dbReference>
<organism evidence="5 6">
    <name type="scientific">Plectosphaerella cucumerina</name>
    <dbReference type="NCBI Taxonomy" id="40658"/>
    <lineage>
        <taxon>Eukaryota</taxon>
        <taxon>Fungi</taxon>
        <taxon>Dikarya</taxon>
        <taxon>Ascomycota</taxon>
        <taxon>Pezizomycotina</taxon>
        <taxon>Sordariomycetes</taxon>
        <taxon>Hypocreomycetidae</taxon>
        <taxon>Glomerellales</taxon>
        <taxon>Plectosphaerellaceae</taxon>
        <taxon>Plectosphaerella</taxon>
    </lineage>
</organism>
<dbReference type="PANTHER" id="PTHR30502">
    <property type="entry name" value="2-KETO-3-DEOXY-L-RHAMNONATE ALDOLASE"/>
    <property type="match status" value="1"/>
</dbReference>
<dbReference type="SUPFAM" id="SSF51621">
    <property type="entry name" value="Phosphoenolpyruvate/pyruvate domain"/>
    <property type="match status" value="1"/>
</dbReference>
<dbReference type="GO" id="GO:0016301">
    <property type="term" value="F:kinase activity"/>
    <property type="evidence" value="ECO:0007669"/>
    <property type="project" value="UniProtKB-KW"/>
</dbReference>
<dbReference type="GO" id="GO:0005737">
    <property type="term" value="C:cytoplasm"/>
    <property type="evidence" value="ECO:0007669"/>
    <property type="project" value="TreeGrafter"/>
</dbReference>
<dbReference type="Gene3D" id="3.20.20.60">
    <property type="entry name" value="Phosphoenolpyruvate-binding domains"/>
    <property type="match status" value="1"/>
</dbReference>